<dbReference type="EMBL" id="LAZR01000407">
    <property type="protein sequence ID" value="KKN70275.1"/>
    <property type="molecule type" value="Genomic_DNA"/>
</dbReference>
<organism evidence="1">
    <name type="scientific">marine sediment metagenome</name>
    <dbReference type="NCBI Taxonomy" id="412755"/>
    <lineage>
        <taxon>unclassified sequences</taxon>
        <taxon>metagenomes</taxon>
        <taxon>ecological metagenomes</taxon>
    </lineage>
</organism>
<reference evidence="1" key="1">
    <citation type="journal article" date="2015" name="Nature">
        <title>Complex archaea that bridge the gap between prokaryotes and eukaryotes.</title>
        <authorList>
            <person name="Spang A."/>
            <person name="Saw J.H."/>
            <person name="Jorgensen S.L."/>
            <person name="Zaremba-Niedzwiedzka K."/>
            <person name="Martijn J."/>
            <person name="Lind A.E."/>
            <person name="van Eijk R."/>
            <person name="Schleper C."/>
            <person name="Guy L."/>
            <person name="Ettema T.J."/>
        </authorList>
    </citation>
    <scope>NUCLEOTIDE SEQUENCE</scope>
</reference>
<accession>A0A0F9SMP4</accession>
<gene>
    <name evidence="1" type="ORF">LCGC14_0433000</name>
</gene>
<dbReference type="AlphaFoldDB" id="A0A0F9SMP4"/>
<proteinExistence type="predicted"/>
<comment type="caution">
    <text evidence="1">The sequence shown here is derived from an EMBL/GenBank/DDBJ whole genome shotgun (WGS) entry which is preliminary data.</text>
</comment>
<protein>
    <submittedName>
        <fullName evidence="1">Uncharacterized protein</fullName>
    </submittedName>
</protein>
<evidence type="ECO:0000313" key="1">
    <source>
        <dbReference type="EMBL" id="KKN70275.1"/>
    </source>
</evidence>
<name>A0A0F9SMP4_9ZZZZ</name>
<sequence>METVAKCALCSNRINIQNEIHYTFDDEYLCKAHGEYMLAELSKLERIVPTKGEQHEN</sequence>